<feature type="transmembrane region" description="Helical" evidence="7">
    <location>
        <begin position="356"/>
        <end position="376"/>
    </location>
</feature>
<feature type="transmembrane region" description="Helical" evidence="7">
    <location>
        <begin position="52"/>
        <end position="71"/>
    </location>
</feature>
<keyword evidence="4 7" id="KW-0812">Transmembrane</keyword>
<dbReference type="NCBIfam" id="TIGR00786">
    <property type="entry name" value="dctM"/>
    <property type="match status" value="1"/>
</dbReference>
<keyword evidence="5 7" id="KW-1133">Transmembrane helix</keyword>
<accession>A0A1Y1RZV5</accession>
<feature type="transmembrane region" description="Helical" evidence="7">
    <location>
        <begin position="6"/>
        <end position="31"/>
    </location>
</feature>
<evidence type="ECO:0000256" key="7">
    <source>
        <dbReference type="SAM" id="Phobius"/>
    </source>
</evidence>
<dbReference type="PIRSF" id="PIRSF006066">
    <property type="entry name" value="HI0050"/>
    <property type="match status" value="1"/>
</dbReference>
<evidence type="ECO:0000313" key="10">
    <source>
        <dbReference type="Proteomes" id="UP000192343"/>
    </source>
</evidence>
<comment type="subcellular location">
    <subcellularLocation>
        <location evidence="1">Cell inner membrane</location>
        <topology evidence="1">Multi-pass membrane protein</topology>
    </subcellularLocation>
</comment>
<feature type="transmembrane region" description="Helical" evidence="7">
    <location>
        <begin position="169"/>
        <end position="191"/>
    </location>
</feature>
<dbReference type="EMBL" id="MWQY01000008">
    <property type="protein sequence ID" value="ORC35687.1"/>
    <property type="molecule type" value="Genomic_DNA"/>
</dbReference>
<dbReference type="Pfam" id="PF06808">
    <property type="entry name" value="DctM"/>
    <property type="match status" value="1"/>
</dbReference>
<reference evidence="9 10" key="1">
    <citation type="submission" date="2017-03" db="EMBL/GenBank/DDBJ databases">
        <title>Draft Genome sequence of Marispirochaeta sp. strain JC444.</title>
        <authorList>
            <person name="Shivani Y."/>
            <person name="Subhash Y."/>
            <person name="Sasikala C."/>
            <person name="Ramana C."/>
        </authorList>
    </citation>
    <scope>NUCLEOTIDE SEQUENCE [LARGE SCALE GENOMIC DNA]</scope>
    <source>
        <strain evidence="9 10">JC444</strain>
    </source>
</reference>
<feature type="transmembrane region" description="Helical" evidence="7">
    <location>
        <begin position="396"/>
        <end position="420"/>
    </location>
</feature>
<organism evidence="9 10">
    <name type="scientific">Marispirochaeta aestuarii</name>
    <dbReference type="NCBI Taxonomy" id="1963862"/>
    <lineage>
        <taxon>Bacteria</taxon>
        <taxon>Pseudomonadati</taxon>
        <taxon>Spirochaetota</taxon>
        <taxon>Spirochaetia</taxon>
        <taxon>Spirochaetales</taxon>
        <taxon>Spirochaetaceae</taxon>
        <taxon>Marispirochaeta</taxon>
    </lineage>
</organism>
<proteinExistence type="predicted"/>
<sequence length="427" mass="46237">MLVVAVVFLFFLAIGMPVAFAIGISGVMFFLQHPELPFTMIAQLPVSQTQTVPMLAIPLFIFAGNLMNATGITSRLVKLSTLLTGHMKGGLAQVSVVLSTLMGGVSGSATADAAMEARILGPGMLKRGYSKGYTASVIGFTSLITATIPPGIGIIIYGTVGEVSIGRLFAAGLMVGFLMMVVMMGTVAVTARIRKWKPEREKKASIREIFESLADTIWALVFPILLLVGIRFGLFTPSEVGAFACVYAVLVGVFVYKEFTWERLKETMHHTIRDIGAIMFIISLSGIFGYGIPIDRVPQMLTRFISGVSLNPSVVLLMIIGFLIIVGMIMEGSVAILLLTPILLPMVEELGVDPVHFGLIMCSVITMGLLTPPIGISMYTVCSILECPTKEYLREFMVFLVAFVIYIVILVFLPDVVLFVPRILYGS</sequence>
<name>A0A1Y1RZV5_9SPIO</name>
<evidence type="ECO:0000256" key="3">
    <source>
        <dbReference type="ARBA" id="ARBA00022519"/>
    </source>
</evidence>
<dbReference type="PANTHER" id="PTHR33362">
    <property type="entry name" value="SIALIC ACID TRAP TRANSPORTER PERMEASE PROTEIN SIAT-RELATED"/>
    <property type="match status" value="1"/>
</dbReference>
<feature type="transmembrane region" description="Helical" evidence="7">
    <location>
        <begin position="212"/>
        <end position="234"/>
    </location>
</feature>
<evidence type="ECO:0000256" key="5">
    <source>
        <dbReference type="ARBA" id="ARBA00022989"/>
    </source>
</evidence>
<dbReference type="AlphaFoldDB" id="A0A1Y1RZV5"/>
<protein>
    <submittedName>
        <fullName evidence="9">C4-dicarboxylate ABC transporter</fullName>
    </submittedName>
</protein>
<dbReference type="InterPro" id="IPR010656">
    <property type="entry name" value="DctM"/>
</dbReference>
<dbReference type="Proteomes" id="UP000192343">
    <property type="component" value="Unassembled WGS sequence"/>
</dbReference>
<feature type="transmembrane region" description="Helical" evidence="7">
    <location>
        <begin position="314"/>
        <end position="344"/>
    </location>
</feature>
<feature type="transmembrane region" description="Helical" evidence="7">
    <location>
        <begin position="132"/>
        <end position="157"/>
    </location>
</feature>
<dbReference type="RefSeq" id="WP_083050026.1">
    <property type="nucleotide sequence ID" value="NZ_CAXXQO010000003.1"/>
</dbReference>
<feature type="transmembrane region" description="Helical" evidence="7">
    <location>
        <begin position="240"/>
        <end position="256"/>
    </location>
</feature>
<evidence type="ECO:0000256" key="6">
    <source>
        <dbReference type="ARBA" id="ARBA00023136"/>
    </source>
</evidence>
<evidence type="ECO:0000259" key="8">
    <source>
        <dbReference type="Pfam" id="PF06808"/>
    </source>
</evidence>
<keyword evidence="3" id="KW-0997">Cell inner membrane</keyword>
<dbReference type="STRING" id="1963862.B4O97_08575"/>
<evidence type="ECO:0000313" key="9">
    <source>
        <dbReference type="EMBL" id="ORC35687.1"/>
    </source>
</evidence>
<dbReference type="OrthoDB" id="370245at2"/>
<keyword evidence="2" id="KW-1003">Cell membrane</keyword>
<gene>
    <name evidence="9" type="ORF">B4O97_08575</name>
</gene>
<feature type="domain" description="TRAP C4-dicarboxylate transport system permease DctM subunit" evidence="8">
    <location>
        <begin position="6"/>
        <end position="415"/>
    </location>
</feature>
<comment type="caution">
    <text evidence="9">The sequence shown here is derived from an EMBL/GenBank/DDBJ whole genome shotgun (WGS) entry which is preliminary data.</text>
</comment>
<keyword evidence="10" id="KW-1185">Reference proteome</keyword>
<feature type="transmembrane region" description="Helical" evidence="7">
    <location>
        <begin position="277"/>
        <end position="294"/>
    </location>
</feature>
<dbReference type="GO" id="GO:0005886">
    <property type="term" value="C:plasma membrane"/>
    <property type="evidence" value="ECO:0007669"/>
    <property type="project" value="UniProtKB-SubCell"/>
</dbReference>
<evidence type="ECO:0000256" key="4">
    <source>
        <dbReference type="ARBA" id="ARBA00022692"/>
    </source>
</evidence>
<evidence type="ECO:0000256" key="1">
    <source>
        <dbReference type="ARBA" id="ARBA00004429"/>
    </source>
</evidence>
<dbReference type="InterPro" id="IPR004681">
    <property type="entry name" value="TRAP_DctM"/>
</dbReference>
<keyword evidence="6 7" id="KW-0472">Membrane</keyword>
<evidence type="ECO:0000256" key="2">
    <source>
        <dbReference type="ARBA" id="ARBA00022475"/>
    </source>
</evidence>
<dbReference type="PANTHER" id="PTHR33362:SF4">
    <property type="entry name" value="2,3-DIKETO-L-GULONATE TRAP TRANSPORTER LARGE PERMEASE PROTEIN YIAN"/>
    <property type="match status" value="1"/>
</dbReference>
<dbReference type="GO" id="GO:0022857">
    <property type="term" value="F:transmembrane transporter activity"/>
    <property type="evidence" value="ECO:0007669"/>
    <property type="project" value="TreeGrafter"/>
</dbReference>